<reference evidence="2" key="1">
    <citation type="journal article" date="2022" name="Mol. Ecol. Resour.">
        <title>The genomes of chicory, endive, great burdock and yacon provide insights into Asteraceae palaeo-polyploidization history and plant inulin production.</title>
        <authorList>
            <person name="Fan W."/>
            <person name="Wang S."/>
            <person name="Wang H."/>
            <person name="Wang A."/>
            <person name="Jiang F."/>
            <person name="Liu H."/>
            <person name="Zhao H."/>
            <person name="Xu D."/>
            <person name="Zhang Y."/>
        </authorList>
    </citation>
    <scope>NUCLEOTIDE SEQUENCE [LARGE SCALE GENOMIC DNA]</scope>
    <source>
        <strain evidence="2">cv. Niubang</strain>
    </source>
</reference>
<name>A0ACB9DN97_ARCLA</name>
<evidence type="ECO:0000313" key="2">
    <source>
        <dbReference type="Proteomes" id="UP001055879"/>
    </source>
</evidence>
<organism evidence="1 2">
    <name type="scientific">Arctium lappa</name>
    <name type="common">Greater burdock</name>
    <name type="synonym">Lappa major</name>
    <dbReference type="NCBI Taxonomy" id="4217"/>
    <lineage>
        <taxon>Eukaryota</taxon>
        <taxon>Viridiplantae</taxon>
        <taxon>Streptophyta</taxon>
        <taxon>Embryophyta</taxon>
        <taxon>Tracheophyta</taxon>
        <taxon>Spermatophyta</taxon>
        <taxon>Magnoliopsida</taxon>
        <taxon>eudicotyledons</taxon>
        <taxon>Gunneridae</taxon>
        <taxon>Pentapetalae</taxon>
        <taxon>asterids</taxon>
        <taxon>campanulids</taxon>
        <taxon>Asterales</taxon>
        <taxon>Asteraceae</taxon>
        <taxon>Carduoideae</taxon>
        <taxon>Cardueae</taxon>
        <taxon>Arctiinae</taxon>
        <taxon>Arctium</taxon>
    </lineage>
</organism>
<gene>
    <name evidence="1" type="ORF">L6452_10832</name>
</gene>
<keyword evidence="2" id="KW-1185">Reference proteome</keyword>
<evidence type="ECO:0000313" key="1">
    <source>
        <dbReference type="EMBL" id="KAI3748020.1"/>
    </source>
</evidence>
<dbReference type="Proteomes" id="UP001055879">
    <property type="component" value="Linkage Group LG03"/>
</dbReference>
<accession>A0ACB9DN97</accession>
<sequence length="217" mass="25103">MEKGKTSRRLYPRDVSRRRWTPLEDAKLCEQVAIQGWPLPKWKAIAKEFPGRSRNSCKYRWEKLLKNQETSGPAFYPPRQWVCPPFSYDSTERSREEVSKENEGERSLWIPKTLRIDDPDHEATKILIWATLGIENKRYVAGHVNGGGGIFKAFQSKKKLLEEPTPALQSQSCIIIKAFPFESSSVLFIGKEEENPLTVEVDGLLVRHRERRKAYEG</sequence>
<reference evidence="1 2" key="2">
    <citation type="journal article" date="2022" name="Mol. Ecol. Resour.">
        <title>The genomes of chicory, endive, great burdock and yacon provide insights into Asteraceae paleo-polyploidization history and plant inulin production.</title>
        <authorList>
            <person name="Fan W."/>
            <person name="Wang S."/>
            <person name="Wang H."/>
            <person name="Wang A."/>
            <person name="Jiang F."/>
            <person name="Liu H."/>
            <person name="Zhao H."/>
            <person name="Xu D."/>
            <person name="Zhang Y."/>
        </authorList>
    </citation>
    <scope>NUCLEOTIDE SEQUENCE [LARGE SCALE GENOMIC DNA]</scope>
    <source>
        <strain evidence="2">cv. Niubang</strain>
    </source>
</reference>
<protein>
    <submittedName>
        <fullName evidence="1">Uncharacterized protein</fullName>
    </submittedName>
</protein>
<dbReference type="EMBL" id="CM042049">
    <property type="protein sequence ID" value="KAI3748020.1"/>
    <property type="molecule type" value="Genomic_DNA"/>
</dbReference>
<proteinExistence type="predicted"/>
<comment type="caution">
    <text evidence="1">The sequence shown here is derived from an EMBL/GenBank/DDBJ whole genome shotgun (WGS) entry which is preliminary data.</text>
</comment>